<keyword evidence="2" id="KW-0812">Transmembrane</keyword>
<dbReference type="GO" id="GO:0015562">
    <property type="term" value="F:efflux transmembrane transporter activity"/>
    <property type="evidence" value="ECO:0007669"/>
    <property type="project" value="InterPro"/>
</dbReference>
<dbReference type="Gene3D" id="2.20.200.10">
    <property type="entry name" value="Outer membrane efflux proteins (OEP)"/>
    <property type="match status" value="1"/>
</dbReference>
<evidence type="ECO:0000313" key="4">
    <source>
        <dbReference type="EMBL" id="SQH76732.1"/>
    </source>
</evidence>
<proteinExistence type="inferred from homology"/>
<dbReference type="GO" id="GO:0009279">
    <property type="term" value="C:cell outer membrane"/>
    <property type="evidence" value="ECO:0007669"/>
    <property type="project" value="UniProtKB-SubCell"/>
</dbReference>
<reference evidence="5" key="1">
    <citation type="submission" date="2018-06" db="EMBL/GenBank/DDBJ databases">
        <authorList>
            <person name="Cea G.-C."/>
            <person name="William W."/>
        </authorList>
    </citation>
    <scope>NUCLEOTIDE SEQUENCE [LARGE SCALE GENOMIC DNA]</scope>
    <source>
        <strain evidence="5">DB21MT-2</strain>
    </source>
</reference>
<evidence type="ECO:0000256" key="1">
    <source>
        <dbReference type="ARBA" id="ARBA00007613"/>
    </source>
</evidence>
<dbReference type="AlphaFoldDB" id="A0A330M3T4"/>
<evidence type="ECO:0000256" key="2">
    <source>
        <dbReference type="RuleBase" id="RU362097"/>
    </source>
</evidence>
<dbReference type="NCBIfam" id="TIGR01845">
    <property type="entry name" value="outer_NodT"/>
    <property type="match status" value="1"/>
</dbReference>
<organism evidence="4 5">
    <name type="scientific">Shewanella benthica</name>
    <dbReference type="NCBI Taxonomy" id="43661"/>
    <lineage>
        <taxon>Bacteria</taxon>
        <taxon>Pseudomonadati</taxon>
        <taxon>Pseudomonadota</taxon>
        <taxon>Gammaproteobacteria</taxon>
        <taxon>Alteromonadales</taxon>
        <taxon>Shewanellaceae</taxon>
        <taxon>Shewanella</taxon>
    </lineage>
</organism>
<dbReference type="Gene3D" id="1.20.1600.10">
    <property type="entry name" value="Outer membrane efflux proteins (OEP)"/>
    <property type="match status" value="1"/>
</dbReference>
<evidence type="ECO:0000256" key="3">
    <source>
        <dbReference type="SAM" id="MobiDB-lite"/>
    </source>
</evidence>
<dbReference type="InterPro" id="IPR010131">
    <property type="entry name" value="MdtP/NodT-like"/>
</dbReference>
<keyword evidence="2" id="KW-0449">Lipoprotein</keyword>
<feature type="region of interest" description="Disordered" evidence="3">
    <location>
        <begin position="483"/>
        <end position="524"/>
    </location>
</feature>
<dbReference type="KEGG" id="sbk:SHEWBE_2769"/>
<keyword evidence="2" id="KW-0564">Palmitate</keyword>
<protein>
    <submittedName>
        <fullName evidence="4">Outer membrane efflux protein</fullName>
    </submittedName>
</protein>
<comment type="similarity">
    <text evidence="1 2">Belongs to the outer membrane factor (OMF) (TC 1.B.17) family.</text>
</comment>
<dbReference type="EMBL" id="LS483452">
    <property type="protein sequence ID" value="SQH76732.1"/>
    <property type="molecule type" value="Genomic_DNA"/>
</dbReference>
<evidence type="ECO:0000313" key="5">
    <source>
        <dbReference type="Proteomes" id="UP000250123"/>
    </source>
</evidence>
<dbReference type="Proteomes" id="UP000250123">
    <property type="component" value="Chromosome SHEWBE"/>
</dbReference>
<gene>
    <name evidence="4" type="ORF">SHEWBE_2769</name>
</gene>
<dbReference type="InterPro" id="IPR003423">
    <property type="entry name" value="OMP_efflux"/>
</dbReference>
<feature type="compositionally biased region" description="Polar residues" evidence="3">
    <location>
        <begin position="498"/>
        <end position="511"/>
    </location>
</feature>
<dbReference type="SUPFAM" id="SSF56954">
    <property type="entry name" value="Outer membrane efflux proteins (OEP)"/>
    <property type="match status" value="1"/>
</dbReference>
<dbReference type="RefSeq" id="WP_231926292.1">
    <property type="nucleotide sequence ID" value="NZ_LS483452.1"/>
</dbReference>
<sequence length="524" mass="57901">MFKHYLAANSFKRQGLACALTTGILLSGCAMGPDYQQPELKIPAQYHHDLAQDSGLNIGMTPWREFYLDPDLQVLIEHALSKNLDLETVRSRLIAARSRITVTDAALYPALGMNANGERSIDSGITSSNPSHENEFDLAGTVSWELDIWGANRRRSEAEYAHFLSAQESLNLAVISLISDVASRYYEWLDIEQRYQISLNTVELRKKERNLARLRKENGVISGLEVRQAEVEYQSARVTLPDLDFERQEKANQVRILLGEFSYPLAVKTETDIKAEGKLFPDLFAVGVPSQMLSQRPDVKAAEQALVAANANVGVAKTAFFPSFTITGTYGTETNDLSSIFDSQGVTWSLLGGITAPIFNAGSIAAQYDIAQEESKQALLAYRSTVLRAYFEVNDAMNSFRRSELAIEAQQELVAASTEYNRLAMLRYRNGVSSSLDLMDAQRSLFGAQLSLSLVKRDRLLSMITLYRALGGGVLSRQELSKKDLSEEELSQDEMASGQDSTSKIAASQGDNGEGTAETIQDIN</sequence>
<keyword evidence="2" id="KW-0472">Membrane</keyword>
<dbReference type="PROSITE" id="PS51257">
    <property type="entry name" value="PROKAR_LIPOPROTEIN"/>
    <property type="match status" value="1"/>
</dbReference>
<keyword evidence="2" id="KW-1134">Transmembrane beta strand</keyword>
<comment type="subcellular location">
    <subcellularLocation>
        <location evidence="2">Cell outer membrane</location>
        <topology evidence="2">Lipid-anchor</topology>
    </subcellularLocation>
</comment>
<dbReference type="PANTHER" id="PTHR30203">
    <property type="entry name" value="OUTER MEMBRANE CATION EFFLUX PROTEIN"/>
    <property type="match status" value="1"/>
</dbReference>
<accession>A0A330M3T4</accession>
<name>A0A330M3T4_9GAMM</name>
<dbReference type="Pfam" id="PF02321">
    <property type="entry name" value="OEP"/>
    <property type="match status" value="2"/>
</dbReference>